<keyword evidence="3" id="KW-1185">Reference proteome</keyword>
<dbReference type="OrthoDB" id="8936324at2"/>
<dbReference type="InterPro" id="IPR013216">
    <property type="entry name" value="Methyltransf_11"/>
</dbReference>
<evidence type="ECO:0000313" key="3">
    <source>
        <dbReference type="Proteomes" id="UP000037109"/>
    </source>
</evidence>
<proteinExistence type="predicted"/>
<evidence type="ECO:0000259" key="1">
    <source>
        <dbReference type="Pfam" id="PF08241"/>
    </source>
</evidence>
<protein>
    <submittedName>
        <fullName evidence="2">SAM-dependent methyltransferase</fullName>
    </submittedName>
</protein>
<dbReference type="GO" id="GO:0008757">
    <property type="term" value="F:S-adenosylmethionine-dependent methyltransferase activity"/>
    <property type="evidence" value="ECO:0007669"/>
    <property type="project" value="InterPro"/>
</dbReference>
<evidence type="ECO:0000313" key="2">
    <source>
        <dbReference type="EMBL" id="KON87554.1"/>
    </source>
</evidence>
<dbReference type="STRING" id="1459.AF332_12420"/>
<dbReference type="SUPFAM" id="SSF53335">
    <property type="entry name" value="S-adenosyl-L-methionine-dependent methyltransferases"/>
    <property type="match status" value="1"/>
</dbReference>
<keyword evidence="2" id="KW-0489">Methyltransferase</keyword>
<name>A0A0M0GCI3_SPOGL</name>
<dbReference type="InterPro" id="IPR029063">
    <property type="entry name" value="SAM-dependent_MTases_sf"/>
</dbReference>
<accession>A0A0M0GCI3</accession>
<dbReference type="EMBL" id="LGUF01000007">
    <property type="protein sequence ID" value="KON87554.1"/>
    <property type="molecule type" value="Genomic_DNA"/>
</dbReference>
<dbReference type="Gene3D" id="3.40.50.150">
    <property type="entry name" value="Vaccinia Virus protein VP39"/>
    <property type="match status" value="1"/>
</dbReference>
<dbReference type="RefSeq" id="WP_053434912.1">
    <property type="nucleotide sequence ID" value="NZ_LGUF01000007.1"/>
</dbReference>
<reference evidence="3" key="1">
    <citation type="submission" date="2015-07" db="EMBL/GenBank/DDBJ databases">
        <title>Fjat-10036 dsm4.</title>
        <authorList>
            <person name="Liu B."/>
            <person name="Wang J."/>
            <person name="Zhu Y."/>
            <person name="Liu G."/>
            <person name="Chen Q."/>
            <person name="Chen Z."/>
            <person name="Lan J."/>
            <person name="Che J."/>
            <person name="Ge C."/>
            <person name="Shi H."/>
            <person name="Pan Z."/>
            <person name="Liu X."/>
        </authorList>
    </citation>
    <scope>NUCLEOTIDE SEQUENCE [LARGE SCALE GENOMIC DNA]</scope>
    <source>
        <strain evidence="3">DSM 4</strain>
    </source>
</reference>
<gene>
    <name evidence="2" type="ORF">AF332_12420</name>
</gene>
<feature type="domain" description="Methyltransferase type 11" evidence="1">
    <location>
        <begin position="40"/>
        <end position="139"/>
    </location>
</feature>
<dbReference type="Proteomes" id="UP000037109">
    <property type="component" value="Unassembled WGS sequence"/>
</dbReference>
<dbReference type="GO" id="GO:0032259">
    <property type="term" value="P:methylation"/>
    <property type="evidence" value="ECO:0007669"/>
    <property type="project" value="UniProtKB-KW"/>
</dbReference>
<dbReference type="CDD" id="cd02440">
    <property type="entry name" value="AdoMet_MTases"/>
    <property type="match status" value="1"/>
</dbReference>
<dbReference type="PATRIC" id="fig|1459.3.peg.2683"/>
<dbReference type="Pfam" id="PF08241">
    <property type="entry name" value="Methyltransf_11"/>
    <property type="match status" value="1"/>
</dbReference>
<dbReference type="AlphaFoldDB" id="A0A0M0GCI3"/>
<comment type="caution">
    <text evidence="2">The sequence shown here is derived from an EMBL/GenBank/DDBJ whole genome shotgun (WGS) entry which is preliminary data.</text>
</comment>
<sequence>MLENTGERIIPEEMPITNGMLLEHLARYYFSLYYAEGRVLDIACGTGYGSKIMAKAKKAEIKEIIAVDLDEETLKYARQHHYHPLVKYVNANAEDETLPDQLGIFDVITSFETLEHLASEELFLNNLYKMLKPGGTLILSTPFGAGRGKPTREPFHFHQLTEDEFIELFETYGETEFYYQRSVLIEPKRKGKHYPFGIAVCRKKE</sequence>
<organism evidence="2 3">
    <name type="scientific">Sporosarcina globispora</name>
    <name type="common">Bacillus globisporus</name>
    <dbReference type="NCBI Taxonomy" id="1459"/>
    <lineage>
        <taxon>Bacteria</taxon>
        <taxon>Bacillati</taxon>
        <taxon>Bacillota</taxon>
        <taxon>Bacilli</taxon>
        <taxon>Bacillales</taxon>
        <taxon>Caryophanaceae</taxon>
        <taxon>Sporosarcina</taxon>
    </lineage>
</organism>
<dbReference type="PANTHER" id="PTHR43861">
    <property type="entry name" value="TRANS-ACONITATE 2-METHYLTRANSFERASE-RELATED"/>
    <property type="match status" value="1"/>
</dbReference>
<keyword evidence="2" id="KW-0808">Transferase</keyword>